<dbReference type="InterPro" id="IPR003877">
    <property type="entry name" value="SPRY_dom"/>
</dbReference>
<dbReference type="PROSITE" id="PS50188">
    <property type="entry name" value="B302_SPRY"/>
    <property type="match status" value="1"/>
</dbReference>
<feature type="coiled-coil region" evidence="7">
    <location>
        <begin position="244"/>
        <end position="293"/>
    </location>
</feature>
<dbReference type="Pfam" id="PF15227">
    <property type="entry name" value="zf-C3HC4_4"/>
    <property type="match status" value="1"/>
</dbReference>
<dbReference type="InterPro" id="IPR003879">
    <property type="entry name" value="Butyrophylin_SPRY"/>
</dbReference>
<dbReference type="SUPFAM" id="SSF57845">
    <property type="entry name" value="B-box zinc-binding domain"/>
    <property type="match status" value="1"/>
</dbReference>
<dbReference type="PROSITE" id="PS00518">
    <property type="entry name" value="ZF_RING_1"/>
    <property type="match status" value="1"/>
</dbReference>
<dbReference type="Gene3D" id="4.10.830.40">
    <property type="match status" value="1"/>
</dbReference>
<organism evidence="11 12">
    <name type="scientific">Silurus meridionalis</name>
    <name type="common">Southern catfish</name>
    <name type="synonym">Silurus soldatovi meridionalis</name>
    <dbReference type="NCBI Taxonomy" id="175797"/>
    <lineage>
        <taxon>Eukaryota</taxon>
        <taxon>Metazoa</taxon>
        <taxon>Chordata</taxon>
        <taxon>Craniata</taxon>
        <taxon>Vertebrata</taxon>
        <taxon>Euteleostomi</taxon>
        <taxon>Actinopterygii</taxon>
        <taxon>Neopterygii</taxon>
        <taxon>Teleostei</taxon>
        <taxon>Ostariophysi</taxon>
        <taxon>Siluriformes</taxon>
        <taxon>Siluridae</taxon>
        <taxon>Silurus</taxon>
    </lineage>
</organism>
<dbReference type="GO" id="GO:0045087">
    <property type="term" value="P:innate immune response"/>
    <property type="evidence" value="ECO:0007669"/>
    <property type="project" value="UniProtKB-KW"/>
</dbReference>
<feature type="domain" description="B box-type" evidence="9">
    <location>
        <begin position="146"/>
        <end position="186"/>
    </location>
</feature>
<keyword evidence="5" id="KW-0391">Immunity</keyword>
<dbReference type="InterPro" id="IPR000315">
    <property type="entry name" value="Znf_B-box"/>
</dbReference>
<evidence type="ECO:0000256" key="1">
    <source>
        <dbReference type="ARBA" id="ARBA00022588"/>
    </source>
</evidence>
<evidence type="ECO:0000259" key="8">
    <source>
        <dbReference type="PROSITE" id="PS50089"/>
    </source>
</evidence>
<evidence type="ECO:0000256" key="3">
    <source>
        <dbReference type="ARBA" id="ARBA00022771"/>
    </source>
</evidence>
<gene>
    <name evidence="11" type="ORF">HF521_019993</name>
</gene>
<evidence type="ECO:0000313" key="11">
    <source>
        <dbReference type="EMBL" id="KAF7706739.1"/>
    </source>
</evidence>
<dbReference type="SUPFAM" id="SSF49899">
    <property type="entry name" value="Concanavalin A-like lectins/glucanases"/>
    <property type="match status" value="1"/>
</dbReference>
<dbReference type="GO" id="GO:0008270">
    <property type="term" value="F:zinc ion binding"/>
    <property type="evidence" value="ECO:0007669"/>
    <property type="project" value="UniProtKB-KW"/>
</dbReference>
<reference evidence="11" key="1">
    <citation type="submission" date="2020-08" db="EMBL/GenBank/DDBJ databases">
        <title>Chromosome-level assembly of Southern catfish (Silurus meridionalis) provides insights into visual adaptation to the nocturnal and benthic lifestyles.</title>
        <authorList>
            <person name="Zhang Y."/>
            <person name="Wang D."/>
            <person name="Peng Z."/>
        </authorList>
    </citation>
    <scope>NUCLEOTIDE SEQUENCE</scope>
    <source>
        <strain evidence="11">SWU-2019-XX</strain>
        <tissue evidence="11">Muscle</tissue>
    </source>
</reference>
<dbReference type="PROSITE" id="PS50089">
    <property type="entry name" value="ZF_RING_2"/>
    <property type="match status" value="1"/>
</dbReference>
<dbReference type="PANTHER" id="PTHR25465">
    <property type="entry name" value="B-BOX DOMAIN CONTAINING"/>
    <property type="match status" value="1"/>
</dbReference>
<dbReference type="InterPro" id="IPR058030">
    <property type="entry name" value="TRIM8/14/16/25/29/45/65_CC"/>
</dbReference>
<dbReference type="PROSITE" id="PS50119">
    <property type="entry name" value="ZF_BBOX"/>
    <property type="match status" value="1"/>
</dbReference>
<dbReference type="SUPFAM" id="SSF57850">
    <property type="entry name" value="RING/U-box"/>
    <property type="match status" value="1"/>
</dbReference>
<evidence type="ECO:0000259" key="9">
    <source>
        <dbReference type="PROSITE" id="PS50119"/>
    </source>
</evidence>
<dbReference type="CDD" id="cd16040">
    <property type="entry name" value="SPRY_PRY_SNTX"/>
    <property type="match status" value="1"/>
</dbReference>
<dbReference type="Pfam" id="PF00622">
    <property type="entry name" value="SPRY"/>
    <property type="match status" value="1"/>
</dbReference>
<dbReference type="EMBL" id="JABFDY010000006">
    <property type="protein sequence ID" value="KAF7706739.1"/>
    <property type="molecule type" value="Genomic_DNA"/>
</dbReference>
<keyword evidence="4" id="KW-0862">Zinc</keyword>
<feature type="domain" description="RING-type" evidence="8">
    <location>
        <begin position="15"/>
        <end position="58"/>
    </location>
</feature>
<keyword evidence="12" id="KW-1185">Reference proteome</keyword>
<evidence type="ECO:0000256" key="5">
    <source>
        <dbReference type="ARBA" id="ARBA00022859"/>
    </source>
</evidence>
<dbReference type="SMART" id="SM00184">
    <property type="entry name" value="RING"/>
    <property type="match status" value="1"/>
</dbReference>
<comment type="caution">
    <text evidence="11">The sequence shown here is derived from an EMBL/GenBank/DDBJ whole genome shotgun (WGS) entry which is preliminary data.</text>
</comment>
<keyword evidence="2" id="KW-0479">Metal-binding</keyword>
<proteinExistence type="predicted"/>
<dbReference type="SMART" id="SM00449">
    <property type="entry name" value="SPRY"/>
    <property type="match status" value="1"/>
</dbReference>
<dbReference type="AlphaFoldDB" id="A0A8T0BI22"/>
<feature type="domain" description="B30.2/SPRY" evidence="10">
    <location>
        <begin position="320"/>
        <end position="521"/>
    </location>
</feature>
<dbReference type="InterPro" id="IPR017907">
    <property type="entry name" value="Znf_RING_CS"/>
</dbReference>
<dbReference type="Pfam" id="PF25600">
    <property type="entry name" value="TRIM_CC"/>
    <property type="match status" value="1"/>
</dbReference>
<evidence type="ECO:0000256" key="6">
    <source>
        <dbReference type="PROSITE-ProRule" id="PRU00024"/>
    </source>
</evidence>
<dbReference type="PANTHER" id="PTHR25465:SF5">
    <property type="entry name" value="E3 UBIQUITIN_ISG15 LIGASE TRIM25-RELATED"/>
    <property type="match status" value="1"/>
</dbReference>
<evidence type="ECO:0000256" key="7">
    <source>
        <dbReference type="SAM" id="Coils"/>
    </source>
</evidence>
<keyword evidence="3 6" id="KW-0863">Zinc-finger</keyword>
<dbReference type="Gene3D" id="3.30.40.10">
    <property type="entry name" value="Zinc/RING finger domain, C3HC4 (zinc finger)"/>
    <property type="match status" value="1"/>
</dbReference>
<dbReference type="CDD" id="cd19769">
    <property type="entry name" value="Bbox2_TRIM16-like"/>
    <property type="match status" value="1"/>
</dbReference>
<dbReference type="InterPro" id="IPR051051">
    <property type="entry name" value="E3_ubiq-ligase_TRIM/RNF"/>
</dbReference>
<evidence type="ECO:0000256" key="4">
    <source>
        <dbReference type="ARBA" id="ARBA00022833"/>
    </source>
</evidence>
<dbReference type="InterPro" id="IPR001870">
    <property type="entry name" value="B30.2/SPRY"/>
</dbReference>
<dbReference type="Proteomes" id="UP000606274">
    <property type="component" value="Unassembled WGS sequence"/>
</dbReference>
<accession>A0A8T0BI22</accession>
<evidence type="ECO:0000313" key="12">
    <source>
        <dbReference type="Proteomes" id="UP000606274"/>
    </source>
</evidence>
<dbReference type="PRINTS" id="PR01407">
    <property type="entry name" value="BUTYPHLNCDUF"/>
</dbReference>
<keyword evidence="1" id="KW-0399">Innate immunity</keyword>
<evidence type="ECO:0000259" key="10">
    <source>
        <dbReference type="PROSITE" id="PS50188"/>
    </source>
</evidence>
<dbReference type="Gene3D" id="2.60.120.920">
    <property type="match status" value="1"/>
</dbReference>
<dbReference type="InterPro" id="IPR043136">
    <property type="entry name" value="B30.2/SPRY_sf"/>
</dbReference>
<sequence length="532" mass="60987">MAETNISVPQDQFSCPICLDLFNEPVTIQCGHSFCMGCISDCWDQEDQKGVYSCPQCKETITPRPAVSKNTVLAEVTEKLKADLRSPRPAYCSSVTEDLECDFCTGKKDKAVKSCLVCLTSFCGTHLQPHYEFPAFKKHKLVDASKRLQICSHHNKLLEVFCRTDQQCICMLCMLDKHKGHDTVSASAGKAEKQKQLLKTQRKCQQRILEKEKKHQELAEAVVFYEKSAQRAVQESERIFTEMIKSMERRRHKVRDLIKAQEKAAVSRAEEVMTQLEQEIAELKRRDAEMEWLLQADSICFLQGFSSLLDTPVSEELDSIRLSTFLSLEDVTAFVAQLKDKVEAFCCEEVRMVSNTVKELQILPLPEPKSREEFLQHSYQFTLDPNTVLCREGICGRCYWELEWTGRHGVSIAVSYKTISRKGKGTECLFGRNNQSWRLFCYPSRYSFRHVKKEIQIPIIPSSSRIGVYVDHRAGTLSFYSVSETMKLLYRVHTTFTQPLYPGFVVCSGSTIHLQSADTCVKKNRWIELHLD</sequence>
<dbReference type="SMART" id="SM00336">
    <property type="entry name" value="BBOX"/>
    <property type="match status" value="1"/>
</dbReference>
<dbReference type="Gene3D" id="3.30.160.60">
    <property type="entry name" value="Classic Zinc Finger"/>
    <property type="match status" value="1"/>
</dbReference>
<dbReference type="InterPro" id="IPR013083">
    <property type="entry name" value="Znf_RING/FYVE/PHD"/>
</dbReference>
<name>A0A8T0BI22_SILME</name>
<keyword evidence="7" id="KW-0175">Coiled coil</keyword>
<protein>
    <recommendedName>
        <fullName evidence="13">Tripartite motif-containing protein 16-like</fullName>
    </recommendedName>
</protein>
<evidence type="ECO:0008006" key="13">
    <source>
        <dbReference type="Google" id="ProtNLM"/>
    </source>
</evidence>
<dbReference type="Pfam" id="PF00643">
    <property type="entry name" value="zf-B_box"/>
    <property type="match status" value="1"/>
</dbReference>
<dbReference type="InterPro" id="IPR013320">
    <property type="entry name" value="ConA-like_dom_sf"/>
</dbReference>
<dbReference type="InterPro" id="IPR001841">
    <property type="entry name" value="Znf_RING"/>
</dbReference>
<evidence type="ECO:0000256" key="2">
    <source>
        <dbReference type="ARBA" id="ARBA00022723"/>
    </source>
</evidence>